<sequence length="152" mass="16851">MSNIESTLFCSPTGSNTVRGTDSFGQGRFAASRGARLHSGVDFNVKAGDDVYSPIFGKIVRVAIPYKSDERFRGVVIEGIGRYVGYSVKLFYLDPLKEIVGRTVKQGELIGTAQDLTIKYPGITNHIHFEITFKGIQIDPSRFLEKEELCKV</sequence>
<dbReference type="SUPFAM" id="SSF51261">
    <property type="entry name" value="Duplicated hybrid motif"/>
    <property type="match status" value="1"/>
</dbReference>
<evidence type="ECO:0000256" key="2">
    <source>
        <dbReference type="ARBA" id="ARBA00022729"/>
    </source>
</evidence>
<dbReference type="EMBL" id="CP053084">
    <property type="protein sequence ID" value="QJR29155.1"/>
    <property type="molecule type" value="Genomic_DNA"/>
</dbReference>
<evidence type="ECO:0000256" key="5">
    <source>
        <dbReference type="ARBA" id="ARBA00024361"/>
    </source>
</evidence>
<dbReference type="RefSeq" id="WP_171098362.1">
    <property type="nucleotide sequence ID" value="NZ_CP053084.1"/>
</dbReference>
<dbReference type="Proteomes" id="UP000501130">
    <property type="component" value="Chromosome"/>
</dbReference>
<evidence type="ECO:0000256" key="3">
    <source>
        <dbReference type="ARBA" id="ARBA00022833"/>
    </source>
</evidence>
<comment type="similarity">
    <text evidence="5">Belongs to the LECT2/MIM-1 family.</text>
</comment>
<keyword evidence="2" id="KW-0732">Signal</keyword>
<evidence type="ECO:0000259" key="6">
    <source>
        <dbReference type="Pfam" id="PF01551"/>
    </source>
</evidence>
<keyword evidence="3" id="KW-0862">Zinc</keyword>
<evidence type="ECO:0000313" key="8">
    <source>
        <dbReference type="Proteomes" id="UP000501130"/>
    </source>
</evidence>
<evidence type="ECO:0000313" key="7">
    <source>
        <dbReference type="EMBL" id="QJR29155.1"/>
    </source>
</evidence>
<accession>A0ABX6N435</accession>
<reference evidence="7 8" key="1">
    <citation type="submission" date="2020-05" db="EMBL/GenBank/DDBJ databases">
        <title>Compete genome of Limnobacter sp. SAORIC-580.</title>
        <authorList>
            <person name="Song J."/>
            <person name="Cho J.-C."/>
        </authorList>
    </citation>
    <scope>NUCLEOTIDE SEQUENCE [LARGE SCALE GENOMIC DNA]</scope>
    <source>
        <strain evidence="7 8">SAORIC-580</strain>
    </source>
</reference>
<keyword evidence="8" id="KW-1185">Reference proteome</keyword>
<name>A0ABX6N435_9BURK</name>
<keyword evidence="4" id="KW-1015">Disulfide bond</keyword>
<organism evidence="7 8">
    <name type="scientific">Limnobacter profundi</name>
    <dbReference type="NCBI Taxonomy" id="2732163"/>
    <lineage>
        <taxon>Bacteria</taxon>
        <taxon>Pseudomonadati</taxon>
        <taxon>Pseudomonadota</taxon>
        <taxon>Betaproteobacteria</taxon>
        <taxon>Burkholderiales</taxon>
        <taxon>Burkholderiaceae</taxon>
        <taxon>Limnobacter</taxon>
    </lineage>
</organism>
<proteinExistence type="inferred from homology"/>
<dbReference type="InterPro" id="IPR011055">
    <property type="entry name" value="Dup_hybrid_motif"/>
</dbReference>
<dbReference type="Pfam" id="PF01551">
    <property type="entry name" value="Peptidase_M23"/>
    <property type="match status" value="1"/>
</dbReference>
<gene>
    <name evidence="7" type="ORF">HKT17_05245</name>
</gene>
<dbReference type="InterPro" id="IPR016047">
    <property type="entry name" value="M23ase_b-sheet_dom"/>
</dbReference>
<evidence type="ECO:0000256" key="1">
    <source>
        <dbReference type="ARBA" id="ARBA00022723"/>
    </source>
</evidence>
<evidence type="ECO:0000256" key="4">
    <source>
        <dbReference type="ARBA" id="ARBA00023157"/>
    </source>
</evidence>
<feature type="domain" description="M23ase beta-sheet core" evidence="6">
    <location>
        <begin position="37"/>
        <end position="140"/>
    </location>
</feature>
<dbReference type="InterPro" id="IPR008663">
    <property type="entry name" value="LECT2"/>
</dbReference>
<dbReference type="Gene3D" id="2.70.70.10">
    <property type="entry name" value="Glucose Permease (Domain IIA)"/>
    <property type="match status" value="1"/>
</dbReference>
<keyword evidence="1" id="KW-0479">Metal-binding</keyword>
<dbReference type="PANTHER" id="PTHR11329:SF0">
    <property type="entry name" value="LEUKOCYTE CELL-DERIVED CHEMOTAXIN-2"/>
    <property type="match status" value="1"/>
</dbReference>
<dbReference type="PANTHER" id="PTHR11329">
    <property type="entry name" value="LEUKOCYTE CELL-DERIVED CHEMOTAXIN 2"/>
    <property type="match status" value="1"/>
</dbReference>
<dbReference type="CDD" id="cd12797">
    <property type="entry name" value="M23_peptidase"/>
    <property type="match status" value="1"/>
</dbReference>
<protein>
    <submittedName>
        <fullName evidence="7">M23 family metallopeptidase</fullName>
    </submittedName>
</protein>